<dbReference type="OrthoDB" id="7765201at2759"/>
<name>A0A4Y2L1V8_ARAVE</name>
<evidence type="ECO:0000313" key="2">
    <source>
        <dbReference type="EMBL" id="GBN08389.1"/>
    </source>
</evidence>
<dbReference type="EMBL" id="BGPR01005260">
    <property type="protein sequence ID" value="GBN08389.1"/>
    <property type="molecule type" value="Genomic_DNA"/>
</dbReference>
<accession>A0A4Y2L1V8</accession>
<dbReference type="AlphaFoldDB" id="A0A4Y2L1V8"/>
<dbReference type="Proteomes" id="UP000499080">
    <property type="component" value="Unassembled WGS sequence"/>
</dbReference>
<organism evidence="2 3">
    <name type="scientific">Araneus ventricosus</name>
    <name type="common">Orbweaver spider</name>
    <name type="synonym">Epeira ventricosa</name>
    <dbReference type="NCBI Taxonomy" id="182803"/>
    <lineage>
        <taxon>Eukaryota</taxon>
        <taxon>Metazoa</taxon>
        <taxon>Ecdysozoa</taxon>
        <taxon>Arthropoda</taxon>
        <taxon>Chelicerata</taxon>
        <taxon>Arachnida</taxon>
        <taxon>Araneae</taxon>
        <taxon>Araneomorphae</taxon>
        <taxon>Entelegynae</taxon>
        <taxon>Araneoidea</taxon>
        <taxon>Araneidae</taxon>
        <taxon>Araneus</taxon>
    </lineage>
</organism>
<evidence type="ECO:0000313" key="3">
    <source>
        <dbReference type="Proteomes" id="UP000499080"/>
    </source>
</evidence>
<comment type="caution">
    <text evidence="2">The sequence shown here is derived from an EMBL/GenBank/DDBJ whole genome shotgun (WGS) entry which is preliminary data.</text>
</comment>
<protein>
    <submittedName>
        <fullName evidence="2">Uncharacterized protein</fullName>
    </submittedName>
</protein>
<reference evidence="2 3" key="1">
    <citation type="journal article" date="2019" name="Sci. Rep.">
        <title>Orb-weaving spider Araneus ventricosus genome elucidates the spidroin gene catalogue.</title>
        <authorList>
            <person name="Kono N."/>
            <person name="Nakamura H."/>
            <person name="Ohtoshi R."/>
            <person name="Moran D.A.P."/>
            <person name="Shinohara A."/>
            <person name="Yoshida Y."/>
            <person name="Fujiwara M."/>
            <person name="Mori M."/>
            <person name="Tomita M."/>
            <person name="Arakawa K."/>
        </authorList>
    </citation>
    <scope>NUCLEOTIDE SEQUENCE [LARGE SCALE GENOMIC DNA]</scope>
</reference>
<evidence type="ECO:0000256" key="1">
    <source>
        <dbReference type="SAM" id="MobiDB-lite"/>
    </source>
</evidence>
<keyword evidence="3" id="KW-1185">Reference proteome</keyword>
<proteinExistence type="predicted"/>
<sequence length="286" mass="30986">MQYILSVRSVDAGTAECLMDFAGLLDQLLNNLRQELAAGLPAPVPLPGPSRAVTIPERPPVSPSLTGQEHLPCPPVAQSSLGPSDPPQPLWTTVLSKKKVSTPKQSVPLAPRSAPRTSDRPPPVVSLPPRPSFPVVLVHPTGESPMAVSALKLMLEQRISPKQLGVKVLVCQQAGGNGLLIRTETEDMARTITSAINTNADLGGIYTDREPRKRVPQILIYDVPETPGPRETEEAQFIAKLRSSNDLPEGEIRVLFRKKGRGSSHHWILSMDPPLFQLLPAKGQLH</sequence>
<gene>
    <name evidence="2" type="ORF">AVEN_84218_1</name>
</gene>
<feature type="region of interest" description="Disordered" evidence="1">
    <location>
        <begin position="41"/>
        <end position="128"/>
    </location>
</feature>